<dbReference type="AlphaFoldDB" id="A0A2R6S6E3"/>
<dbReference type="EMBL" id="MLYV02000031">
    <property type="protein sequence ID" value="PSS37779.1"/>
    <property type="molecule type" value="Genomic_DNA"/>
</dbReference>
<gene>
    <name evidence="2" type="ORF">PHLCEN_2v380</name>
</gene>
<evidence type="ECO:0000256" key="1">
    <source>
        <dbReference type="SAM" id="MobiDB-lite"/>
    </source>
</evidence>
<evidence type="ECO:0000313" key="2">
    <source>
        <dbReference type="EMBL" id="PSS37779.1"/>
    </source>
</evidence>
<sequence>MALPGEDRSAGEVLGAAGEVGAVEVSNENGDDSELDKLKENGKGDEVVVNEGVDDTGETPNGGDMLDWTRVAGDGSGGGGDDDCVSGETDGVEGASADVEDGVED</sequence>
<protein>
    <submittedName>
        <fullName evidence="2">Uncharacterized protein</fullName>
    </submittedName>
</protein>
<organism evidence="2 3">
    <name type="scientific">Hermanssonia centrifuga</name>
    <dbReference type="NCBI Taxonomy" id="98765"/>
    <lineage>
        <taxon>Eukaryota</taxon>
        <taxon>Fungi</taxon>
        <taxon>Dikarya</taxon>
        <taxon>Basidiomycota</taxon>
        <taxon>Agaricomycotina</taxon>
        <taxon>Agaricomycetes</taxon>
        <taxon>Polyporales</taxon>
        <taxon>Meruliaceae</taxon>
        <taxon>Hermanssonia</taxon>
    </lineage>
</organism>
<name>A0A2R6S6E3_9APHY</name>
<comment type="caution">
    <text evidence="2">The sequence shown here is derived from an EMBL/GenBank/DDBJ whole genome shotgun (WGS) entry which is preliminary data.</text>
</comment>
<evidence type="ECO:0000313" key="3">
    <source>
        <dbReference type="Proteomes" id="UP000186601"/>
    </source>
</evidence>
<proteinExistence type="predicted"/>
<accession>A0A2R6S6E3</accession>
<feature type="region of interest" description="Disordered" evidence="1">
    <location>
        <begin position="50"/>
        <end position="105"/>
    </location>
</feature>
<dbReference type="Proteomes" id="UP000186601">
    <property type="component" value="Unassembled WGS sequence"/>
</dbReference>
<reference evidence="2 3" key="1">
    <citation type="submission" date="2018-02" db="EMBL/GenBank/DDBJ databases">
        <title>Genome sequence of the basidiomycete white-rot fungus Phlebia centrifuga.</title>
        <authorList>
            <person name="Granchi Z."/>
            <person name="Peng M."/>
            <person name="de Vries R.P."/>
            <person name="Hilden K."/>
            <person name="Makela M.R."/>
            <person name="Grigoriev I."/>
            <person name="Riley R."/>
        </authorList>
    </citation>
    <scope>NUCLEOTIDE SEQUENCE [LARGE SCALE GENOMIC DNA]</scope>
    <source>
        <strain evidence="2 3">FBCC195</strain>
    </source>
</reference>
<keyword evidence="3" id="KW-1185">Reference proteome</keyword>